<name>A0A512CHT0_9BACT</name>
<dbReference type="EMBL" id="BJYV01000027">
    <property type="protein sequence ID" value="GEO23759.1"/>
    <property type="molecule type" value="Genomic_DNA"/>
</dbReference>
<comment type="caution">
    <text evidence="2">The sequence shown here is derived from an EMBL/GenBank/DDBJ whole genome shotgun (WGS) entry which is preliminary data.</text>
</comment>
<evidence type="ECO:0000256" key="1">
    <source>
        <dbReference type="ARBA" id="ARBA00005830"/>
    </source>
</evidence>
<dbReference type="Proteomes" id="UP000321301">
    <property type="component" value="Unassembled WGS sequence"/>
</dbReference>
<comment type="similarity">
    <text evidence="1">Belongs to the PhyH family.</text>
</comment>
<dbReference type="PANTHER" id="PTHR21308:SF1">
    <property type="entry name" value="PHYTANOYL-COA DIOXYGENASE, PEROXISOMAL"/>
    <property type="match status" value="1"/>
</dbReference>
<dbReference type="InterPro" id="IPR047128">
    <property type="entry name" value="PhyH"/>
</dbReference>
<evidence type="ECO:0000313" key="2">
    <source>
        <dbReference type="EMBL" id="GEO23759.1"/>
    </source>
</evidence>
<dbReference type="RefSeq" id="WP_020892554.1">
    <property type="nucleotide sequence ID" value="NZ_BJYV01000027.1"/>
</dbReference>
<keyword evidence="3" id="KW-1185">Reference proteome</keyword>
<evidence type="ECO:0008006" key="4">
    <source>
        <dbReference type="Google" id="ProtNLM"/>
    </source>
</evidence>
<organism evidence="2 3">
    <name type="scientific">Cyclobacterium qasimii</name>
    <dbReference type="NCBI Taxonomy" id="1350429"/>
    <lineage>
        <taxon>Bacteria</taxon>
        <taxon>Pseudomonadati</taxon>
        <taxon>Bacteroidota</taxon>
        <taxon>Cytophagia</taxon>
        <taxon>Cytophagales</taxon>
        <taxon>Cyclobacteriaceae</taxon>
        <taxon>Cyclobacterium</taxon>
    </lineage>
</organism>
<dbReference type="InterPro" id="IPR008775">
    <property type="entry name" value="Phytyl_CoA_dOase-like"/>
</dbReference>
<dbReference type="AlphaFoldDB" id="A0A512CHT0"/>
<dbReference type="GO" id="GO:0001561">
    <property type="term" value="P:fatty acid alpha-oxidation"/>
    <property type="evidence" value="ECO:0007669"/>
    <property type="project" value="InterPro"/>
</dbReference>
<accession>A0A512CHT0</accession>
<reference evidence="2 3" key="1">
    <citation type="submission" date="2019-07" db="EMBL/GenBank/DDBJ databases">
        <title>Whole genome shotgun sequence of Cyclobacterium qasimii NBRC 106168.</title>
        <authorList>
            <person name="Hosoyama A."/>
            <person name="Uohara A."/>
            <person name="Ohji S."/>
            <person name="Ichikawa N."/>
        </authorList>
    </citation>
    <scope>NUCLEOTIDE SEQUENCE [LARGE SCALE GENOMIC DNA]</scope>
    <source>
        <strain evidence="2 3">NBRC 106168</strain>
    </source>
</reference>
<gene>
    <name evidence="2" type="ORF">CQA01_42930</name>
</gene>
<dbReference type="SUPFAM" id="SSF51197">
    <property type="entry name" value="Clavaminate synthase-like"/>
    <property type="match status" value="1"/>
</dbReference>
<dbReference type="Pfam" id="PF05721">
    <property type="entry name" value="PhyH"/>
    <property type="match status" value="1"/>
</dbReference>
<dbReference type="Gene3D" id="2.60.120.620">
    <property type="entry name" value="q2cbj1_9rhob like domain"/>
    <property type="match status" value="1"/>
</dbReference>
<evidence type="ECO:0000313" key="3">
    <source>
        <dbReference type="Proteomes" id="UP000321301"/>
    </source>
</evidence>
<dbReference type="PANTHER" id="PTHR21308">
    <property type="entry name" value="PHYTANOYL-COA ALPHA-HYDROXYLASE"/>
    <property type="match status" value="1"/>
</dbReference>
<protein>
    <recommendedName>
        <fullName evidence="4">Phytanoyl-CoA dioxygenase</fullName>
    </recommendedName>
</protein>
<sequence length="262" mass="29191">MNEYLQKMGVLSELLSEDEQQFLRLNGYLNLGKLLSDDSLSEIRQRVDEILEEEGGNAGAELMQSSSIRHPKESGATRIGDLVNKGAAFDIFYTHPKVLAAISLVIGEQFKLSSLNYRAALPGAGLQKLHVDWPNSIQNMDFMVCNSIWLLDDFYKENGATRVVPGTHLQSTLPAEAMDDPMDSHPDEKIIVAEAGSVVIFNSHTWHGGTTNHTAQPRRAIHSYFCKRDQVQQTNQSQFIKKSTLDRISAEAAYLLGLEETL</sequence>
<proteinExistence type="inferred from homology"/>
<dbReference type="GO" id="GO:0048244">
    <property type="term" value="F:phytanoyl-CoA dioxygenase activity"/>
    <property type="evidence" value="ECO:0007669"/>
    <property type="project" value="InterPro"/>
</dbReference>